<evidence type="ECO:0000313" key="1">
    <source>
        <dbReference type="EMBL" id="SDL74886.1"/>
    </source>
</evidence>
<dbReference type="STRING" id="686624.SAMN04488242_2700"/>
<reference evidence="1 2" key="1">
    <citation type="submission" date="2016-10" db="EMBL/GenBank/DDBJ databases">
        <authorList>
            <person name="de Groot N.N."/>
        </authorList>
    </citation>
    <scope>NUCLEOTIDE SEQUENCE [LARGE SCALE GENOMIC DNA]</scope>
    <source>
        <strain evidence="1 2">CGMCC 1.9159</strain>
    </source>
</reference>
<dbReference type="InterPro" id="IPR046040">
    <property type="entry name" value="DUF5998"/>
</dbReference>
<evidence type="ECO:0008006" key="3">
    <source>
        <dbReference type="Google" id="ProtNLM"/>
    </source>
</evidence>
<name>A0A1G9MKT7_9ACTN</name>
<organism evidence="1 2">
    <name type="scientific">Tessaracoccus oleiagri</name>
    <dbReference type="NCBI Taxonomy" id="686624"/>
    <lineage>
        <taxon>Bacteria</taxon>
        <taxon>Bacillati</taxon>
        <taxon>Actinomycetota</taxon>
        <taxon>Actinomycetes</taxon>
        <taxon>Propionibacteriales</taxon>
        <taxon>Propionibacteriaceae</taxon>
        <taxon>Tessaracoccus</taxon>
    </lineage>
</organism>
<keyword evidence="2" id="KW-1185">Reference proteome</keyword>
<dbReference type="AlphaFoldDB" id="A0A1G9MKT7"/>
<dbReference type="EMBL" id="FNGP01000005">
    <property type="protein sequence ID" value="SDL74886.1"/>
    <property type="molecule type" value="Genomic_DNA"/>
</dbReference>
<protein>
    <recommendedName>
        <fullName evidence="3">Phosphodiesterase</fullName>
    </recommendedName>
</protein>
<accession>A0A1G9MKT7</accession>
<gene>
    <name evidence="1" type="ORF">SAMN04488242_2700</name>
</gene>
<evidence type="ECO:0000313" key="2">
    <source>
        <dbReference type="Proteomes" id="UP000199475"/>
    </source>
</evidence>
<dbReference type="Proteomes" id="UP000199475">
    <property type="component" value="Unassembled WGS sequence"/>
</dbReference>
<sequence>MTVRPDVSAVLPPTLLEEVADCGFYPSLVSQALAGAVGRREVIGYLVHHEATFAGHEVNRHMTVLTLVEGALIICHADEGEQGRAIVTTELVKLGAIDSVVLTQSVADPAARKPGLAEAWLTVTWGATRRIDVGPGACEDPNCDADHGYTGVSASDDYVLRMSRDADGQESTQKLVEFGGLLQGVVG</sequence>
<proteinExistence type="predicted"/>
<dbReference type="Pfam" id="PF19461">
    <property type="entry name" value="DUF5998"/>
    <property type="match status" value="1"/>
</dbReference>
<dbReference type="RefSeq" id="WP_218118469.1">
    <property type="nucleotide sequence ID" value="NZ_FNGP01000005.1"/>
</dbReference>